<dbReference type="EMBL" id="JACMSC010000004">
    <property type="protein sequence ID" value="KAG6524169.1"/>
    <property type="molecule type" value="Genomic_DNA"/>
</dbReference>
<keyword evidence="2" id="KW-0863">Zinc-finger</keyword>
<keyword evidence="1" id="KW-0479">Metal-binding</keyword>
<dbReference type="Gene3D" id="3.30.40.10">
    <property type="entry name" value="Zinc/RING finger domain, C3HC4 (zinc finger)"/>
    <property type="match status" value="1"/>
</dbReference>
<dbReference type="GO" id="GO:0008270">
    <property type="term" value="F:zinc ion binding"/>
    <property type="evidence" value="ECO:0007669"/>
    <property type="project" value="UniProtKB-KW"/>
</dbReference>
<evidence type="ECO:0000313" key="7">
    <source>
        <dbReference type="Proteomes" id="UP000734854"/>
    </source>
</evidence>
<proteinExistence type="predicted"/>
<evidence type="ECO:0000256" key="5">
    <source>
        <dbReference type="SAM" id="MobiDB-lite"/>
    </source>
</evidence>
<gene>
    <name evidence="6" type="ORF">ZIOFF_014060</name>
</gene>
<protein>
    <submittedName>
        <fullName evidence="6">Uncharacterized protein</fullName>
    </submittedName>
</protein>
<feature type="coiled-coil region" evidence="4">
    <location>
        <begin position="180"/>
        <end position="221"/>
    </location>
</feature>
<sequence>MAVHAVGFSSDFGNRGVDELQMPQQDPGNLLRRGGILGIGKQQQPPQEFWIDPTMLGEWRSDLGCNASVCGNLEPSGRNHVTTSPVFPFPSADTSSVKAPGAVPGVLPHSRLPKSGTTSTSGRHALPLPPVSSSARDIVAVLFQQNQEINAFLCFQNERMQNELVEMLDRHSRTVQSVLRQQVAKRLMEKEAELLSLKHRNEELEEKVRQITEENQFWFNMAKNSEVIVRNLQSSLEQTLHHGDLNNRVVMFPADDAHSCCYEEDCTAAAPAAGAGSAKLCTTCGATDVCILSLPCRHLCLCKDCASRAAACPGLSGRENLQFATAIIAMKKKGKTRAWGRGGSYQIPLSLSLSGLDNPENAIQIGCPAPSPSVDLSFLCRKLDGGPFQYYGNKICAFHALREASA</sequence>
<evidence type="ECO:0000256" key="4">
    <source>
        <dbReference type="SAM" id="Coils"/>
    </source>
</evidence>
<keyword evidence="3" id="KW-0862">Zinc</keyword>
<evidence type="ECO:0000256" key="3">
    <source>
        <dbReference type="ARBA" id="ARBA00022833"/>
    </source>
</evidence>
<keyword evidence="7" id="KW-1185">Reference proteome</keyword>
<accession>A0A8J5HPF0</accession>
<evidence type="ECO:0000313" key="6">
    <source>
        <dbReference type="EMBL" id="KAG6524169.1"/>
    </source>
</evidence>
<dbReference type="InterPro" id="IPR013083">
    <property type="entry name" value="Znf_RING/FYVE/PHD"/>
</dbReference>
<evidence type="ECO:0000256" key="1">
    <source>
        <dbReference type="ARBA" id="ARBA00022723"/>
    </source>
</evidence>
<dbReference type="GO" id="GO:0004842">
    <property type="term" value="F:ubiquitin-protein transferase activity"/>
    <property type="evidence" value="ECO:0007669"/>
    <property type="project" value="TreeGrafter"/>
</dbReference>
<dbReference type="AlphaFoldDB" id="A0A8J5HPF0"/>
<comment type="caution">
    <text evidence="6">The sequence shown here is derived from an EMBL/GenBank/DDBJ whole genome shotgun (WGS) entry which is preliminary data.</text>
</comment>
<dbReference type="PANTHER" id="PTHR42647:SF72">
    <property type="entry name" value="EF-HAND CALCIUM-BINDING DOMAIN-CONTAINING PROTEIN 4A"/>
    <property type="match status" value="1"/>
</dbReference>
<feature type="region of interest" description="Disordered" evidence="5">
    <location>
        <begin position="103"/>
        <end position="129"/>
    </location>
</feature>
<dbReference type="Proteomes" id="UP000734854">
    <property type="component" value="Unassembled WGS sequence"/>
</dbReference>
<reference evidence="6 7" key="1">
    <citation type="submission" date="2020-08" db="EMBL/GenBank/DDBJ databases">
        <title>Plant Genome Project.</title>
        <authorList>
            <person name="Zhang R.-G."/>
        </authorList>
    </citation>
    <scope>NUCLEOTIDE SEQUENCE [LARGE SCALE GENOMIC DNA]</scope>
    <source>
        <tissue evidence="6">Rhizome</tissue>
    </source>
</reference>
<organism evidence="6 7">
    <name type="scientific">Zingiber officinale</name>
    <name type="common">Ginger</name>
    <name type="synonym">Amomum zingiber</name>
    <dbReference type="NCBI Taxonomy" id="94328"/>
    <lineage>
        <taxon>Eukaryota</taxon>
        <taxon>Viridiplantae</taxon>
        <taxon>Streptophyta</taxon>
        <taxon>Embryophyta</taxon>
        <taxon>Tracheophyta</taxon>
        <taxon>Spermatophyta</taxon>
        <taxon>Magnoliopsida</taxon>
        <taxon>Liliopsida</taxon>
        <taxon>Zingiberales</taxon>
        <taxon>Zingiberaceae</taxon>
        <taxon>Zingiber</taxon>
    </lineage>
</organism>
<name>A0A8J5HPF0_ZINOF</name>
<dbReference type="PANTHER" id="PTHR42647">
    <property type="entry name" value="SBP (S-RIBONUCLEASE BINDING PROTEIN) FAMILY PROTEIN"/>
    <property type="match status" value="1"/>
</dbReference>
<evidence type="ECO:0000256" key="2">
    <source>
        <dbReference type="ARBA" id="ARBA00022771"/>
    </source>
</evidence>
<keyword evidence="4" id="KW-0175">Coiled coil</keyword>